<dbReference type="SMART" id="SM00950">
    <property type="entry name" value="Piwi"/>
    <property type="match status" value="1"/>
</dbReference>
<feature type="domain" description="Piwi" evidence="2">
    <location>
        <begin position="455"/>
        <end position="719"/>
    </location>
</feature>
<sequence>LYEEHQSCNSGGPRAANRLHKTDPTFIYVNQFQLEPEAPIMAKNAPPGVLGSRYVVQTNAFGVQLEKPMAFWRYDVVISAEIGSAKRPVFFTKKGRDEYVVVFILSLKNIHFFDDPDQLWYDGQSILFSGKDLFKNLLLNSRNLFIITEEPLNNVVFFLIRITNVFYCFQMSLTEKELLTRTANSDLSQNDRSITQFMELVFNQMFSCRQEHAVFENGKVFMSHPWNFGFHQQDCPSVGGGKRLFPGTQKSVRFIEGPGGRNYNNPALIIDAKKAAFHEELPLIEKAKHILNDNLLERVTEIGLERLNAGMKGYLINISDVRVNEFLYRFEDRDGRRISVRDYFEEKYKIRLLPMQRVTIPQQTPDQSQKATRSCAVPPGERQDNIARGARALKLLGSDDNPFVSNAGLYIYKDPIKVSTLKCSNFVSNNLTKCCLRSLEGNSFHVCIFLRMVTMENILLKANLKLGGLNYEIDMNGNWIRLGRLFLGIGVSHPPPSQNFDERSVPSVVGYAANFKANSYDFVGDYLFQSSRREEVGSLTVNINPDLNVLPKFAQNHGNKFPRDLIIYRSGLSEGSFSTILTHEIPLLRGALAALGAKNVKIVFIVAQKEHNVRLMLERIDRTRRPTEQNIPPGVVVDEGLTHPSFKEFYLNSHITLQGSARTPRYTVLVDDLNLSMDELEGMTYVLTYDHQIVNLPTSLPTPLYVANRYAERGRNTYARLSYNNTSLCNIRVNA</sequence>
<evidence type="ECO:0000313" key="3">
    <source>
        <dbReference type="WBParaSite" id="HPLM_0000464901-mRNA-1"/>
    </source>
</evidence>
<accession>A0A158QKI6</accession>
<name>A0A158QKI6_HAEPC</name>
<dbReference type="Gene3D" id="3.30.420.10">
    <property type="entry name" value="Ribonuclease H-like superfamily/Ribonuclease H"/>
    <property type="match status" value="1"/>
</dbReference>
<dbReference type="OMA" id="KCCNIFF"/>
<dbReference type="SUPFAM" id="SSF101690">
    <property type="entry name" value="PAZ domain"/>
    <property type="match status" value="1"/>
</dbReference>
<dbReference type="Pfam" id="PF02171">
    <property type="entry name" value="Piwi"/>
    <property type="match status" value="1"/>
</dbReference>
<dbReference type="InterPro" id="IPR036085">
    <property type="entry name" value="PAZ_dom_sf"/>
</dbReference>
<dbReference type="PROSITE" id="PS50822">
    <property type="entry name" value="PIWI"/>
    <property type="match status" value="1"/>
</dbReference>
<reference evidence="3" key="1">
    <citation type="submission" date="2016-04" db="UniProtKB">
        <authorList>
            <consortium name="WormBaseParasite"/>
        </authorList>
    </citation>
    <scope>IDENTIFICATION</scope>
</reference>
<dbReference type="GO" id="GO:0003676">
    <property type="term" value="F:nucleic acid binding"/>
    <property type="evidence" value="ECO:0007669"/>
    <property type="project" value="InterPro"/>
</dbReference>
<proteinExistence type="predicted"/>
<organism evidence="3">
    <name type="scientific">Haemonchus placei</name>
    <name type="common">Barber's pole worm</name>
    <dbReference type="NCBI Taxonomy" id="6290"/>
    <lineage>
        <taxon>Eukaryota</taxon>
        <taxon>Metazoa</taxon>
        <taxon>Ecdysozoa</taxon>
        <taxon>Nematoda</taxon>
        <taxon>Chromadorea</taxon>
        <taxon>Rhabditida</taxon>
        <taxon>Rhabditina</taxon>
        <taxon>Rhabditomorpha</taxon>
        <taxon>Strongyloidea</taxon>
        <taxon>Trichostrongylidae</taxon>
        <taxon>Haemonchus</taxon>
    </lineage>
</organism>
<dbReference type="InterPro" id="IPR036397">
    <property type="entry name" value="RNaseH_sf"/>
</dbReference>
<dbReference type="PANTHER" id="PTHR22891">
    <property type="entry name" value="EUKARYOTIC TRANSLATION INITIATION FACTOR 2C"/>
    <property type="match status" value="1"/>
</dbReference>
<feature type="region of interest" description="Disordered" evidence="1">
    <location>
        <begin position="361"/>
        <end position="380"/>
    </location>
</feature>
<evidence type="ECO:0000259" key="2">
    <source>
        <dbReference type="PROSITE" id="PS50822"/>
    </source>
</evidence>
<dbReference type="AlphaFoldDB" id="A0A158QKI6"/>
<feature type="compositionally biased region" description="Polar residues" evidence="1">
    <location>
        <begin position="361"/>
        <end position="372"/>
    </location>
</feature>
<dbReference type="WBParaSite" id="HPLM_0000464901-mRNA-1">
    <property type="protein sequence ID" value="HPLM_0000464901-mRNA-1"/>
    <property type="gene ID" value="HPLM_0000464901"/>
</dbReference>
<evidence type="ECO:0000256" key="1">
    <source>
        <dbReference type="SAM" id="MobiDB-lite"/>
    </source>
</evidence>
<dbReference type="SUPFAM" id="SSF53098">
    <property type="entry name" value="Ribonuclease H-like"/>
    <property type="match status" value="1"/>
</dbReference>
<protein>
    <submittedName>
        <fullName evidence="3">Piwi domain-containing protein</fullName>
    </submittedName>
</protein>
<dbReference type="InterPro" id="IPR012337">
    <property type="entry name" value="RNaseH-like_sf"/>
</dbReference>
<dbReference type="InterPro" id="IPR003165">
    <property type="entry name" value="Piwi"/>
</dbReference>